<dbReference type="Proteomes" id="UP000825890">
    <property type="component" value="Unassembled WGS sequence"/>
</dbReference>
<keyword evidence="1" id="KW-0732">Signal</keyword>
<name>A0A9P3C7R1_9PEZI</name>
<feature type="signal peptide" evidence="1">
    <location>
        <begin position="1"/>
        <end position="23"/>
    </location>
</feature>
<sequence>MKYSTILSMALLVPLDFAFPTSSEDVIEEVLDLPLGEASSVNETESDLVSRQAGCYIQAFTGTKCDDSAGARRTVTNR</sequence>
<dbReference type="RefSeq" id="XP_044652734.1">
    <property type="nucleotide sequence ID" value="XM_044796799.1"/>
</dbReference>
<evidence type="ECO:0000313" key="3">
    <source>
        <dbReference type="Proteomes" id="UP000825890"/>
    </source>
</evidence>
<dbReference type="GeneID" id="68287243"/>
<evidence type="ECO:0000256" key="1">
    <source>
        <dbReference type="SAM" id="SignalP"/>
    </source>
</evidence>
<reference evidence="2 3" key="1">
    <citation type="submission" date="2021-01" db="EMBL/GenBank/DDBJ databases">
        <title>Cercospora kikuchii MAFF 305040 whole genome shotgun sequence.</title>
        <authorList>
            <person name="Kashiwa T."/>
            <person name="Suzuki T."/>
        </authorList>
    </citation>
    <scope>NUCLEOTIDE SEQUENCE [LARGE SCALE GENOMIC DNA]</scope>
    <source>
        <strain evidence="2 3">MAFF 305040</strain>
    </source>
</reference>
<feature type="chain" id="PRO_5040311809" evidence="1">
    <location>
        <begin position="24"/>
        <end position="78"/>
    </location>
</feature>
<comment type="caution">
    <text evidence="2">The sequence shown here is derived from an EMBL/GenBank/DDBJ whole genome shotgun (WGS) entry which is preliminary data.</text>
</comment>
<proteinExistence type="predicted"/>
<protein>
    <submittedName>
        <fullName evidence="2">Uncharacterized protein</fullName>
    </submittedName>
</protein>
<organism evidence="2 3">
    <name type="scientific">Cercospora kikuchii</name>
    <dbReference type="NCBI Taxonomy" id="84275"/>
    <lineage>
        <taxon>Eukaryota</taxon>
        <taxon>Fungi</taxon>
        <taxon>Dikarya</taxon>
        <taxon>Ascomycota</taxon>
        <taxon>Pezizomycotina</taxon>
        <taxon>Dothideomycetes</taxon>
        <taxon>Dothideomycetidae</taxon>
        <taxon>Mycosphaerellales</taxon>
        <taxon>Mycosphaerellaceae</taxon>
        <taxon>Cercospora</taxon>
    </lineage>
</organism>
<gene>
    <name evidence="2" type="ORF">CKM354_000166800</name>
</gene>
<dbReference type="AlphaFoldDB" id="A0A9P3C7R1"/>
<dbReference type="EMBL" id="BOLY01000001">
    <property type="protein sequence ID" value="GIZ38247.1"/>
    <property type="molecule type" value="Genomic_DNA"/>
</dbReference>
<evidence type="ECO:0000313" key="2">
    <source>
        <dbReference type="EMBL" id="GIZ38247.1"/>
    </source>
</evidence>
<accession>A0A9P3C7R1</accession>
<keyword evidence="3" id="KW-1185">Reference proteome</keyword>